<dbReference type="EnsemblProtists" id="HpaT807233">
    <property type="protein sequence ID" value="HpaP807233"/>
    <property type="gene ID" value="HpaG807233"/>
</dbReference>
<evidence type="ECO:0000313" key="3">
    <source>
        <dbReference type="EnsemblProtists" id="HpaP807233"/>
    </source>
</evidence>
<dbReference type="VEuPathDB" id="FungiDB:HpaG807233"/>
<dbReference type="Proteomes" id="UP000011713">
    <property type="component" value="Unassembled WGS sequence"/>
</dbReference>
<dbReference type="EMBL" id="JH598381">
    <property type="status" value="NOT_ANNOTATED_CDS"/>
    <property type="molecule type" value="Genomic_DNA"/>
</dbReference>
<evidence type="ECO:0000313" key="4">
    <source>
        <dbReference type="Proteomes" id="UP000011713"/>
    </source>
</evidence>
<feature type="transmembrane region" description="Helical" evidence="1">
    <location>
        <begin position="247"/>
        <end position="267"/>
    </location>
</feature>
<proteinExistence type="predicted"/>
<keyword evidence="2" id="KW-0732">Signal</keyword>
<evidence type="ECO:0000256" key="2">
    <source>
        <dbReference type="SAM" id="SignalP"/>
    </source>
</evidence>
<feature type="signal peptide" evidence="2">
    <location>
        <begin position="1"/>
        <end position="18"/>
    </location>
</feature>
<name>M4BLE8_HYAAE</name>
<keyword evidence="1" id="KW-0472">Membrane</keyword>
<evidence type="ECO:0000256" key="1">
    <source>
        <dbReference type="SAM" id="Phobius"/>
    </source>
</evidence>
<keyword evidence="4" id="KW-1185">Reference proteome</keyword>
<feature type="chain" id="PRO_5004048794" description="RxLR effector candidate protein" evidence="2">
    <location>
        <begin position="19"/>
        <end position="268"/>
    </location>
</feature>
<evidence type="ECO:0008006" key="5">
    <source>
        <dbReference type="Google" id="ProtNLM"/>
    </source>
</evidence>
<sequence>MGALKLFVLFCLYWLLRTRILPWSCRRQRLHCTSHPPRCMMQLRGSSALQLIVSLFMLFYQARNECCTAGTKGTSHDNSTVSTRSLAQVETEGRTRPTSVLLDGNGLTDIGVVDSAAAIFSTNRSFSPRVHPFENSVGLITKNGAGLPKNPKCCAEWFSHFRQRGDRGSTDIVLLQETRVLTGEAQLQDNLYCTTWRFNAEDKYRLTMWTETETRREGSPSSLIHILPLLEFFRGEQIFGRSTGWRLVLSIMVMNLSLLLCMLHQFYD</sequence>
<keyword evidence="1" id="KW-1133">Transmembrane helix</keyword>
<dbReference type="InParanoid" id="M4BLE8"/>
<reference evidence="4" key="1">
    <citation type="journal article" date="2010" name="Science">
        <title>Signatures of adaptation to obligate biotrophy in the Hyaloperonospora arabidopsidis genome.</title>
        <authorList>
            <person name="Baxter L."/>
            <person name="Tripathy S."/>
            <person name="Ishaque N."/>
            <person name="Boot N."/>
            <person name="Cabral A."/>
            <person name="Kemen E."/>
            <person name="Thines M."/>
            <person name="Ah-Fong A."/>
            <person name="Anderson R."/>
            <person name="Badejoko W."/>
            <person name="Bittner-Eddy P."/>
            <person name="Boore J.L."/>
            <person name="Chibucos M.C."/>
            <person name="Coates M."/>
            <person name="Dehal P."/>
            <person name="Delehaunty K."/>
            <person name="Dong S."/>
            <person name="Downton P."/>
            <person name="Dumas B."/>
            <person name="Fabro G."/>
            <person name="Fronick C."/>
            <person name="Fuerstenberg S.I."/>
            <person name="Fulton L."/>
            <person name="Gaulin E."/>
            <person name="Govers F."/>
            <person name="Hughes L."/>
            <person name="Humphray S."/>
            <person name="Jiang R.H."/>
            <person name="Judelson H."/>
            <person name="Kamoun S."/>
            <person name="Kyung K."/>
            <person name="Meijer H."/>
            <person name="Minx P."/>
            <person name="Morris P."/>
            <person name="Nelson J."/>
            <person name="Phuntumart V."/>
            <person name="Qutob D."/>
            <person name="Rehmany A."/>
            <person name="Rougon-Cardoso A."/>
            <person name="Ryden P."/>
            <person name="Torto-Alalibo T."/>
            <person name="Studholme D."/>
            <person name="Wang Y."/>
            <person name="Win J."/>
            <person name="Wood J."/>
            <person name="Clifton S.W."/>
            <person name="Rogers J."/>
            <person name="Van den Ackerveken G."/>
            <person name="Jones J.D."/>
            <person name="McDowell J.M."/>
            <person name="Beynon J."/>
            <person name="Tyler B.M."/>
        </authorList>
    </citation>
    <scope>NUCLEOTIDE SEQUENCE [LARGE SCALE GENOMIC DNA]</scope>
    <source>
        <strain evidence="4">Emoy2</strain>
    </source>
</reference>
<accession>M4BLE8</accession>
<protein>
    <recommendedName>
        <fullName evidence="5">RxLR effector candidate protein</fullName>
    </recommendedName>
</protein>
<organism evidence="3 4">
    <name type="scientific">Hyaloperonospora arabidopsidis (strain Emoy2)</name>
    <name type="common">Downy mildew agent</name>
    <name type="synonym">Peronospora arabidopsidis</name>
    <dbReference type="NCBI Taxonomy" id="559515"/>
    <lineage>
        <taxon>Eukaryota</taxon>
        <taxon>Sar</taxon>
        <taxon>Stramenopiles</taxon>
        <taxon>Oomycota</taxon>
        <taxon>Peronosporomycetes</taxon>
        <taxon>Peronosporales</taxon>
        <taxon>Peronosporaceae</taxon>
        <taxon>Hyaloperonospora</taxon>
    </lineage>
</organism>
<keyword evidence="1" id="KW-0812">Transmembrane</keyword>
<reference evidence="3" key="2">
    <citation type="submission" date="2015-06" db="UniProtKB">
        <authorList>
            <consortium name="EnsemblProtists"/>
        </authorList>
    </citation>
    <scope>IDENTIFICATION</scope>
    <source>
        <strain evidence="3">Emoy2</strain>
    </source>
</reference>
<dbReference type="HOGENOM" id="CLU_1039943_0_0_1"/>
<dbReference type="AlphaFoldDB" id="M4BLE8"/>